<comment type="caution">
    <text evidence="2">The sequence shown here is derived from an EMBL/GenBank/DDBJ whole genome shotgun (WGS) entry which is preliminary data.</text>
</comment>
<dbReference type="SUPFAM" id="SSF52954">
    <property type="entry name" value="Class II aaRS ABD-related"/>
    <property type="match status" value="1"/>
</dbReference>
<dbReference type="InterPro" id="IPR052600">
    <property type="entry name" value="Nuc_rcpt_coact/corep"/>
</dbReference>
<dbReference type="AlphaFoldDB" id="A0A8T2NGS8"/>
<accession>A0A8T2NGS8</accession>
<evidence type="ECO:0008006" key="4">
    <source>
        <dbReference type="Google" id="ProtNLM"/>
    </source>
</evidence>
<feature type="compositionally biased region" description="Acidic residues" evidence="1">
    <location>
        <begin position="43"/>
        <end position="53"/>
    </location>
</feature>
<dbReference type="InterPro" id="IPR036621">
    <property type="entry name" value="Anticodon-bd_dom_sf"/>
</dbReference>
<organism evidence="2 3">
    <name type="scientific">Albula glossodonta</name>
    <name type="common">roundjaw bonefish</name>
    <dbReference type="NCBI Taxonomy" id="121402"/>
    <lineage>
        <taxon>Eukaryota</taxon>
        <taxon>Metazoa</taxon>
        <taxon>Chordata</taxon>
        <taxon>Craniata</taxon>
        <taxon>Vertebrata</taxon>
        <taxon>Euteleostomi</taxon>
        <taxon>Actinopterygii</taxon>
        <taxon>Neopterygii</taxon>
        <taxon>Teleostei</taxon>
        <taxon>Albuliformes</taxon>
        <taxon>Albulidae</taxon>
        <taxon>Albula</taxon>
    </lineage>
</organism>
<dbReference type="OrthoDB" id="10044938at2759"/>
<feature type="compositionally biased region" description="Low complexity" evidence="1">
    <location>
        <begin position="319"/>
        <end position="331"/>
    </location>
</feature>
<feature type="compositionally biased region" description="Pro residues" evidence="1">
    <location>
        <begin position="300"/>
        <end position="309"/>
    </location>
</feature>
<evidence type="ECO:0000313" key="3">
    <source>
        <dbReference type="Proteomes" id="UP000824540"/>
    </source>
</evidence>
<sequence length="433" mass="48820">MAAWVKAPGGRRPQPMPNGGNLKPYRPYRRAPYPVREDRNEAQDESQSFEEALDQQHDYSVGTVDYERYQHSQKAASKGFAPADKRNALYQQFYTQIQEDYDKRPADCVLLSVSTQNMDYAKSIGHCLQERGLVMEMIYLQAESGLTRALQDVRADGSPLCILVEQTNVALSSCTVIIFSESLKIHRNMPKDQAMDFVMAEFGRVQAEREDKESGEMAAKAAQLADDYLEREKQQRHSVPLTTRHLLHLMAEGLHLYPEELGTIAEYVRSRQDQLQGPAQEEEDGSYPVRRKILPSGLGKPPPLLPTPSGPHNRDRTLHPPSASEHPSAPLLPTPGNALWHIYHLDRTLKQSHHHYFPCKVTQDPPMAREVGPHHTATLHEDHQLIMAHLLPEALAPAMAHLLLEALALHMAHPDLEVPLLLVGHPPMELHPH</sequence>
<dbReference type="Gene3D" id="3.40.50.800">
    <property type="entry name" value="Anticodon-binding domain"/>
    <property type="match status" value="1"/>
</dbReference>
<dbReference type="PANTHER" id="PTHR23295:SF5">
    <property type="entry name" value="SI:CH211-216L23.2"/>
    <property type="match status" value="1"/>
</dbReference>
<protein>
    <recommendedName>
        <fullName evidence="4">Nuclear receptor coactivator 5</fullName>
    </recommendedName>
</protein>
<dbReference type="PANTHER" id="PTHR23295">
    <property type="entry name" value="NUCLEAR RECEPTOR COACTIVATOR 5-RELATED"/>
    <property type="match status" value="1"/>
</dbReference>
<evidence type="ECO:0000313" key="2">
    <source>
        <dbReference type="EMBL" id="KAG9338121.1"/>
    </source>
</evidence>
<keyword evidence="3" id="KW-1185">Reference proteome</keyword>
<proteinExistence type="predicted"/>
<dbReference type="Proteomes" id="UP000824540">
    <property type="component" value="Unassembled WGS sequence"/>
</dbReference>
<gene>
    <name evidence="2" type="ORF">JZ751_027092</name>
</gene>
<dbReference type="EMBL" id="JAFBMS010000073">
    <property type="protein sequence ID" value="KAG9338121.1"/>
    <property type="molecule type" value="Genomic_DNA"/>
</dbReference>
<feature type="region of interest" description="Disordered" evidence="1">
    <location>
        <begin position="272"/>
        <end position="331"/>
    </location>
</feature>
<name>A0A8T2NGS8_9TELE</name>
<evidence type="ECO:0000256" key="1">
    <source>
        <dbReference type="SAM" id="MobiDB-lite"/>
    </source>
</evidence>
<reference evidence="2" key="1">
    <citation type="thesis" date="2021" institute="BYU ScholarsArchive" country="Provo, UT, USA">
        <title>Applications of and Algorithms for Genome Assembly and Genomic Analyses with an Emphasis on Marine Teleosts.</title>
        <authorList>
            <person name="Pickett B.D."/>
        </authorList>
    </citation>
    <scope>NUCLEOTIDE SEQUENCE</scope>
    <source>
        <strain evidence="2">HI-2016</strain>
    </source>
</reference>
<feature type="region of interest" description="Disordered" evidence="1">
    <location>
        <begin position="1"/>
        <end position="53"/>
    </location>
</feature>